<evidence type="ECO:0000256" key="2">
    <source>
        <dbReference type="ARBA" id="ARBA00009116"/>
    </source>
</evidence>
<keyword evidence="4" id="KW-0496">Mitochondrion</keyword>
<gene>
    <name evidence="5" type="ORF">K2173_000770</name>
</gene>
<accession>A0AAV8T2V5</accession>
<dbReference type="PANTHER" id="PTHR13126">
    <property type="entry name" value="CHAPERONE ATP11"/>
    <property type="match status" value="1"/>
</dbReference>
<keyword evidence="6" id="KW-1185">Reference proteome</keyword>
<evidence type="ECO:0000256" key="3">
    <source>
        <dbReference type="ARBA" id="ARBA00022946"/>
    </source>
</evidence>
<dbReference type="GO" id="GO:0005739">
    <property type="term" value="C:mitochondrion"/>
    <property type="evidence" value="ECO:0007669"/>
    <property type="project" value="UniProtKB-SubCell"/>
</dbReference>
<evidence type="ECO:0000256" key="4">
    <source>
        <dbReference type="ARBA" id="ARBA00023128"/>
    </source>
</evidence>
<keyword evidence="3" id="KW-0809">Transit peptide</keyword>
<comment type="subcellular location">
    <subcellularLocation>
        <location evidence="1">Mitochondrion</location>
    </subcellularLocation>
</comment>
<name>A0AAV8T2V5_9ROSI</name>
<evidence type="ECO:0000313" key="6">
    <source>
        <dbReference type="Proteomes" id="UP001159364"/>
    </source>
</evidence>
<comment type="caution">
    <text evidence="5">The sequence shown here is derived from an EMBL/GenBank/DDBJ whole genome shotgun (WGS) entry which is preliminary data.</text>
</comment>
<dbReference type="InterPro" id="IPR010591">
    <property type="entry name" value="ATP11"/>
</dbReference>
<dbReference type="EMBL" id="JAIWQS010000006">
    <property type="protein sequence ID" value="KAJ8761091.1"/>
    <property type="molecule type" value="Genomic_DNA"/>
</dbReference>
<comment type="similarity">
    <text evidence="2">Belongs to the ATP11 family.</text>
</comment>
<dbReference type="Proteomes" id="UP001159364">
    <property type="component" value="Linkage Group LG06"/>
</dbReference>
<evidence type="ECO:0000256" key="1">
    <source>
        <dbReference type="ARBA" id="ARBA00004173"/>
    </source>
</evidence>
<evidence type="ECO:0000313" key="5">
    <source>
        <dbReference type="EMBL" id="KAJ8761091.1"/>
    </source>
</evidence>
<sequence length="80" mass="9340">MDIERAKNKSPEDLASIWDDYHLGRGHIGASMNPKLYHLLLQRATDCFLQPLFCYSIVEREWLHYNVCSSADATHHVHWS</sequence>
<dbReference type="GO" id="GO:0033615">
    <property type="term" value="P:mitochondrial proton-transporting ATP synthase complex assembly"/>
    <property type="evidence" value="ECO:0007669"/>
    <property type="project" value="TreeGrafter"/>
</dbReference>
<proteinExistence type="inferred from homology"/>
<dbReference type="AlphaFoldDB" id="A0AAV8T2V5"/>
<protein>
    <submittedName>
        <fullName evidence="5">Uncharacterized protein</fullName>
    </submittedName>
</protein>
<reference evidence="5 6" key="1">
    <citation type="submission" date="2021-09" db="EMBL/GenBank/DDBJ databases">
        <title>Genomic insights and catalytic innovation underlie evolution of tropane alkaloids biosynthesis.</title>
        <authorList>
            <person name="Wang Y.-J."/>
            <person name="Tian T."/>
            <person name="Huang J.-P."/>
            <person name="Huang S.-X."/>
        </authorList>
    </citation>
    <scope>NUCLEOTIDE SEQUENCE [LARGE SCALE GENOMIC DNA]</scope>
    <source>
        <strain evidence="5">KIB-2018</strain>
        <tissue evidence="5">Leaf</tissue>
    </source>
</reference>
<organism evidence="5 6">
    <name type="scientific">Erythroxylum novogranatense</name>
    <dbReference type="NCBI Taxonomy" id="1862640"/>
    <lineage>
        <taxon>Eukaryota</taxon>
        <taxon>Viridiplantae</taxon>
        <taxon>Streptophyta</taxon>
        <taxon>Embryophyta</taxon>
        <taxon>Tracheophyta</taxon>
        <taxon>Spermatophyta</taxon>
        <taxon>Magnoliopsida</taxon>
        <taxon>eudicotyledons</taxon>
        <taxon>Gunneridae</taxon>
        <taxon>Pentapetalae</taxon>
        <taxon>rosids</taxon>
        <taxon>fabids</taxon>
        <taxon>Malpighiales</taxon>
        <taxon>Erythroxylaceae</taxon>
        <taxon>Erythroxylum</taxon>
    </lineage>
</organism>
<dbReference type="PANTHER" id="PTHR13126:SF0">
    <property type="entry name" value="ATP SYNTHASE MITOCHONDRIAL F1 COMPLEX ASSEMBLY FACTOR 1"/>
    <property type="match status" value="1"/>
</dbReference>